<dbReference type="Proteomes" id="UP000185478">
    <property type="component" value="Chromosome"/>
</dbReference>
<dbReference type="RefSeq" id="WP_075725121.1">
    <property type="nucleotide sequence ID" value="NZ_CP009245.1"/>
</dbReference>
<dbReference type="KEGG" id="caqu:CAQU_03165"/>
<evidence type="ECO:0008006" key="4">
    <source>
        <dbReference type="Google" id="ProtNLM"/>
    </source>
</evidence>
<accession>A0A1L7CEN4</accession>
<keyword evidence="1" id="KW-0175">Coiled coil</keyword>
<proteinExistence type="predicted"/>
<gene>
    <name evidence="2" type="ORF">CAQU_03165</name>
</gene>
<evidence type="ECO:0000256" key="1">
    <source>
        <dbReference type="SAM" id="Coils"/>
    </source>
</evidence>
<reference evidence="2 3" key="1">
    <citation type="submission" date="2014-08" db="EMBL/GenBank/DDBJ databases">
        <title>Complete genome sequence of Corynebacterium aquilae S-613T(T) (=DSM 44791(T)), isolated from the choana of a healthy golden eagle.</title>
        <authorList>
            <person name="Ruckert C."/>
            <person name="Albersmeier A."/>
            <person name="Winkler A."/>
            <person name="Kalinowski J."/>
        </authorList>
    </citation>
    <scope>NUCLEOTIDE SEQUENCE [LARGE SCALE GENOMIC DNA]</scope>
    <source>
        <strain evidence="2 3">S-613</strain>
    </source>
</reference>
<dbReference type="AlphaFoldDB" id="A0A1L7CEN4"/>
<name>A0A1L7CEN4_9CORY</name>
<keyword evidence="3" id="KW-1185">Reference proteome</keyword>
<dbReference type="EMBL" id="CP009245">
    <property type="protein sequence ID" value="APT84233.1"/>
    <property type="molecule type" value="Genomic_DNA"/>
</dbReference>
<dbReference type="OrthoDB" id="4427304at2"/>
<organism evidence="2 3">
    <name type="scientific">Corynebacterium aquilae DSM 44791</name>
    <dbReference type="NCBI Taxonomy" id="1431546"/>
    <lineage>
        <taxon>Bacteria</taxon>
        <taxon>Bacillati</taxon>
        <taxon>Actinomycetota</taxon>
        <taxon>Actinomycetes</taxon>
        <taxon>Mycobacteriales</taxon>
        <taxon>Corynebacteriaceae</taxon>
        <taxon>Corynebacterium</taxon>
    </lineage>
</organism>
<dbReference type="STRING" id="1431546.CAQU_03165"/>
<protein>
    <recommendedName>
        <fullName evidence="4">Transposase</fullName>
    </recommendedName>
</protein>
<sequence>MSGGKTIDPRAKDSAVAEFVDTWKDYRSVTVACGEIAASHGMSRATLFAELRERGLWPAARVGDLALENKRLRKQVERLRKQVQMLEAQLAEGQE</sequence>
<evidence type="ECO:0000313" key="2">
    <source>
        <dbReference type="EMBL" id="APT84233.1"/>
    </source>
</evidence>
<feature type="coiled-coil region" evidence="1">
    <location>
        <begin position="62"/>
        <end position="89"/>
    </location>
</feature>
<evidence type="ECO:0000313" key="3">
    <source>
        <dbReference type="Proteomes" id="UP000185478"/>
    </source>
</evidence>